<accession>A0A975IWN8</accession>
<dbReference type="Proteomes" id="UP000676409">
    <property type="component" value="Chromosome"/>
</dbReference>
<proteinExistence type="predicted"/>
<keyword evidence="2" id="KW-1185">Reference proteome</keyword>
<protein>
    <submittedName>
        <fullName evidence="1">Uncharacterized protein</fullName>
    </submittedName>
</protein>
<dbReference type="KEGG" id="caul:KCG34_10605"/>
<gene>
    <name evidence="1" type="ORF">KCG34_10605</name>
</gene>
<organism evidence="1 2">
    <name type="scientific">Phenylobacterium montanum</name>
    <dbReference type="NCBI Taxonomy" id="2823693"/>
    <lineage>
        <taxon>Bacteria</taxon>
        <taxon>Pseudomonadati</taxon>
        <taxon>Pseudomonadota</taxon>
        <taxon>Alphaproteobacteria</taxon>
        <taxon>Caulobacterales</taxon>
        <taxon>Caulobacteraceae</taxon>
        <taxon>Phenylobacterium</taxon>
    </lineage>
</organism>
<dbReference type="EMBL" id="CP073078">
    <property type="protein sequence ID" value="QUD90272.1"/>
    <property type="molecule type" value="Genomic_DNA"/>
</dbReference>
<evidence type="ECO:0000313" key="2">
    <source>
        <dbReference type="Proteomes" id="UP000676409"/>
    </source>
</evidence>
<sequence length="81" mass="9515">MAENLAWLVHDRGIEPHIPVFDKSPRRDEPHERADFSFDHNADAYICPAGKQLRQRQKAYRTPRPLVDENGMLRYRASKLD</sequence>
<name>A0A975IWN8_9CAUL</name>
<evidence type="ECO:0000313" key="1">
    <source>
        <dbReference type="EMBL" id="QUD90272.1"/>
    </source>
</evidence>
<reference evidence="1" key="1">
    <citation type="submission" date="2021-04" db="EMBL/GenBank/DDBJ databases">
        <title>The complete genome sequence of Caulobacter sp. S6.</title>
        <authorList>
            <person name="Tang Y."/>
            <person name="Ouyang W."/>
            <person name="Liu Q."/>
            <person name="Huang B."/>
            <person name="Guo Z."/>
            <person name="Lei P."/>
        </authorList>
    </citation>
    <scope>NUCLEOTIDE SEQUENCE</scope>
    <source>
        <strain evidence="1">S6</strain>
    </source>
</reference>
<dbReference type="AlphaFoldDB" id="A0A975IWN8"/>